<feature type="transmembrane region" description="Helical" evidence="8">
    <location>
        <begin position="127"/>
        <end position="148"/>
    </location>
</feature>
<feature type="transmembrane region" description="Helical" evidence="8">
    <location>
        <begin position="160"/>
        <end position="179"/>
    </location>
</feature>
<keyword evidence="5 8" id="KW-1133">Transmembrane helix</keyword>
<dbReference type="GO" id="GO:0008519">
    <property type="term" value="F:ammonium channel activity"/>
    <property type="evidence" value="ECO:0007669"/>
    <property type="project" value="TreeGrafter"/>
</dbReference>
<organism evidence="9">
    <name type="scientific">Anguilla japonica</name>
    <name type="common">Japanese eel</name>
    <dbReference type="NCBI Taxonomy" id="7937"/>
    <lineage>
        <taxon>Eukaryota</taxon>
        <taxon>Metazoa</taxon>
        <taxon>Chordata</taxon>
        <taxon>Craniata</taxon>
        <taxon>Vertebrata</taxon>
        <taxon>Euteleostomi</taxon>
        <taxon>Actinopterygii</taxon>
        <taxon>Neopterygii</taxon>
        <taxon>Teleostei</taxon>
        <taxon>Anguilliformes</taxon>
        <taxon>Anguillidae</taxon>
        <taxon>Anguilla</taxon>
    </lineage>
</organism>
<feature type="transmembrane region" description="Helical" evidence="8">
    <location>
        <begin position="88"/>
        <end position="107"/>
    </location>
</feature>
<dbReference type="CDD" id="cd00333">
    <property type="entry name" value="MIP"/>
    <property type="match status" value="1"/>
</dbReference>
<protein>
    <submittedName>
        <fullName evidence="9">Aquaporin-1b</fullName>
    </submittedName>
</protein>
<feature type="transmembrane region" description="Helical" evidence="8">
    <location>
        <begin position="46"/>
        <end position="67"/>
    </location>
</feature>
<feature type="transmembrane region" description="Helical" evidence="8">
    <location>
        <begin position="12"/>
        <end position="34"/>
    </location>
</feature>
<dbReference type="InterPro" id="IPR023271">
    <property type="entry name" value="Aquaporin-like"/>
</dbReference>
<keyword evidence="6 8" id="KW-0472">Membrane</keyword>
<accession>F8WLE8</accession>
<dbReference type="Pfam" id="PF00230">
    <property type="entry name" value="MIP"/>
    <property type="match status" value="1"/>
</dbReference>
<dbReference type="PANTHER" id="PTHR19139:SF161">
    <property type="entry name" value="AQUAPORIN-1"/>
    <property type="match status" value="1"/>
</dbReference>
<evidence type="ECO:0000256" key="3">
    <source>
        <dbReference type="ARBA" id="ARBA00022448"/>
    </source>
</evidence>
<gene>
    <name evidence="9" type="primary">aqp1b</name>
</gene>
<sequence length="262" mass="27899">MTRELKTWAFWRAVLAELLGMTLFIFIGISAAVGDKDTGPQQEVKVALSFGLAIATLAQSLCHVSGAHLNPAITLATLISCQISVFRAVFYILAQMLGAVFASGIMYGVRPNTTDSLGVNKLNGVAVAQGFGIEFLATFQLVLCFIATTDKRRSDVTGSAPLAIGLSVGLGHLAAMRYTGCGINPARSFGPAVVMRAFENHWVYWIGPISGGLVAALVYDYLLHPKLGDLTERLKVLCYGSEDAPAQEPLLEGCSAAQWTKG</sequence>
<dbReference type="SUPFAM" id="SSF81338">
    <property type="entry name" value="Aquaporin-like"/>
    <property type="match status" value="1"/>
</dbReference>
<keyword evidence="3 7" id="KW-0813">Transport</keyword>
<comment type="similarity">
    <text evidence="2 7">Belongs to the MIP/aquaporin (TC 1.A.8) family.</text>
</comment>
<name>F8WLE8_ANGJA</name>
<dbReference type="Gene3D" id="1.20.1080.10">
    <property type="entry name" value="Glycerol uptake facilitator protein"/>
    <property type="match status" value="1"/>
</dbReference>
<evidence type="ECO:0000256" key="2">
    <source>
        <dbReference type="ARBA" id="ARBA00006175"/>
    </source>
</evidence>
<dbReference type="GO" id="GO:0016020">
    <property type="term" value="C:membrane"/>
    <property type="evidence" value="ECO:0007669"/>
    <property type="project" value="UniProtKB-SubCell"/>
</dbReference>
<dbReference type="GO" id="GO:0035379">
    <property type="term" value="F:carbon dioxide transmembrane transporter activity"/>
    <property type="evidence" value="ECO:0007669"/>
    <property type="project" value="TreeGrafter"/>
</dbReference>
<dbReference type="PANTHER" id="PTHR19139">
    <property type="entry name" value="AQUAPORIN TRANSPORTER"/>
    <property type="match status" value="1"/>
</dbReference>
<keyword evidence="4 7" id="KW-0812">Transmembrane</keyword>
<dbReference type="PROSITE" id="PS00221">
    <property type="entry name" value="MIP"/>
    <property type="match status" value="1"/>
</dbReference>
<dbReference type="GO" id="GO:0006972">
    <property type="term" value="P:hyperosmotic response"/>
    <property type="evidence" value="ECO:0007669"/>
    <property type="project" value="TreeGrafter"/>
</dbReference>
<comment type="subcellular location">
    <subcellularLocation>
        <location evidence="1">Membrane</location>
        <topology evidence="1">Multi-pass membrane protein</topology>
    </subcellularLocation>
</comment>
<evidence type="ECO:0000313" key="9">
    <source>
        <dbReference type="EMBL" id="BAK53383.1"/>
    </source>
</evidence>
<dbReference type="NCBIfam" id="TIGR00861">
    <property type="entry name" value="MIP"/>
    <property type="match status" value="1"/>
</dbReference>
<dbReference type="PRINTS" id="PR00783">
    <property type="entry name" value="MINTRINSICP"/>
</dbReference>
<evidence type="ECO:0000256" key="1">
    <source>
        <dbReference type="ARBA" id="ARBA00004141"/>
    </source>
</evidence>
<dbReference type="EMBL" id="AB586029">
    <property type="protein sequence ID" value="BAK53383.1"/>
    <property type="molecule type" value="mRNA"/>
</dbReference>
<evidence type="ECO:0000256" key="4">
    <source>
        <dbReference type="ARBA" id="ARBA00022692"/>
    </source>
</evidence>
<dbReference type="GO" id="GO:0003097">
    <property type="term" value="P:renal water transport"/>
    <property type="evidence" value="ECO:0007669"/>
    <property type="project" value="TreeGrafter"/>
</dbReference>
<evidence type="ECO:0000256" key="7">
    <source>
        <dbReference type="RuleBase" id="RU000477"/>
    </source>
</evidence>
<reference evidence="9" key="1">
    <citation type="journal article" date="2011" name="Reprod. Biol. Endocrinol.">
        <title>Expression and localization of aquaporin 1b during oocyte development in the Japanese eel (Anguilla japonica).</title>
        <authorList>
            <person name="Kagawa H."/>
            <person name="Kishi T."/>
            <person name="Gen K."/>
            <person name="Kazeto Y."/>
            <person name="Tosaka R."/>
            <person name="Matsubara H."/>
            <person name="Matsubara T."/>
            <person name="Sawaguchi S."/>
        </authorList>
    </citation>
    <scope>NUCLEOTIDE SEQUENCE</scope>
    <source>
        <tissue evidence="9">Ovary</tissue>
    </source>
</reference>
<dbReference type="GO" id="GO:0015168">
    <property type="term" value="F:glycerol transmembrane transporter activity"/>
    <property type="evidence" value="ECO:0007669"/>
    <property type="project" value="TreeGrafter"/>
</dbReference>
<evidence type="ECO:0000256" key="6">
    <source>
        <dbReference type="ARBA" id="ARBA00023136"/>
    </source>
</evidence>
<dbReference type="InterPro" id="IPR000425">
    <property type="entry name" value="MIP"/>
</dbReference>
<evidence type="ECO:0000256" key="8">
    <source>
        <dbReference type="SAM" id="Phobius"/>
    </source>
</evidence>
<dbReference type="AlphaFoldDB" id="F8WLE8"/>
<dbReference type="GO" id="GO:0015250">
    <property type="term" value="F:water channel activity"/>
    <property type="evidence" value="ECO:0007669"/>
    <property type="project" value="TreeGrafter"/>
</dbReference>
<proteinExistence type="evidence at transcript level"/>
<feature type="transmembrane region" description="Helical" evidence="8">
    <location>
        <begin position="202"/>
        <end position="223"/>
    </location>
</feature>
<dbReference type="InterPro" id="IPR022357">
    <property type="entry name" value="MIP_CS"/>
</dbReference>
<evidence type="ECO:0000256" key="5">
    <source>
        <dbReference type="ARBA" id="ARBA00022989"/>
    </source>
</evidence>
<dbReference type="InterPro" id="IPR034294">
    <property type="entry name" value="Aquaporin_transptr"/>
</dbReference>